<sequence>MTPLPYSTMTLDQAKEINSRLVQAWMIREGVQEGEVPSFSGIALADAIDASRIMEMHPGERLANGHTRHTCHVDLSRIPQLFAWAVAHG</sequence>
<dbReference type="RefSeq" id="WP_127789780.1">
    <property type="nucleotide sequence ID" value="NZ_SACL01000011.1"/>
</dbReference>
<protein>
    <submittedName>
        <fullName evidence="1">Uncharacterized protein</fullName>
    </submittedName>
</protein>
<evidence type="ECO:0000313" key="1">
    <source>
        <dbReference type="EMBL" id="RVT91363.1"/>
    </source>
</evidence>
<gene>
    <name evidence="1" type="ORF">EOD42_22170</name>
</gene>
<accession>A0A437M1E5</accession>
<dbReference type="OrthoDB" id="7279951at2"/>
<evidence type="ECO:0000313" key="2">
    <source>
        <dbReference type="Proteomes" id="UP000282957"/>
    </source>
</evidence>
<dbReference type="AlphaFoldDB" id="A0A437M1E5"/>
<dbReference type="Proteomes" id="UP000282957">
    <property type="component" value="Unassembled WGS sequence"/>
</dbReference>
<reference evidence="1 2" key="1">
    <citation type="submission" date="2019-01" db="EMBL/GenBank/DDBJ databases">
        <authorList>
            <person name="Chen W.-M."/>
        </authorList>
    </citation>
    <scope>NUCLEOTIDE SEQUENCE [LARGE SCALE GENOMIC DNA]</scope>
    <source>
        <strain evidence="1 2">CCP-6</strain>
    </source>
</reference>
<organism evidence="1 2">
    <name type="scientific">Rhodovarius crocodyli</name>
    <dbReference type="NCBI Taxonomy" id="1979269"/>
    <lineage>
        <taxon>Bacteria</taxon>
        <taxon>Pseudomonadati</taxon>
        <taxon>Pseudomonadota</taxon>
        <taxon>Alphaproteobacteria</taxon>
        <taxon>Acetobacterales</taxon>
        <taxon>Roseomonadaceae</taxon>
        <taxon>Rhodovarius</taxon>
    </lineage>
</organism>
<comment type="caution">
    <text evidence="1">The sequence shown here is derived from an EMBL/GenBank/DDBJ whole genome shotgun (WGS) entry which is preliminary data.</text>
</comment>
<proteinExistence type="predicted"/>
<name>A0A437M1E5_9PROT</name>
<keyword evidence="2" id="KW-1185">Reference proteome</keyword>
<dbReference type="EMBL" id="SACL01000011">
    <property type="protein sequence ID" value="RVT91363.1"/>
    <property type="molecule type" value="Genomic_DNA"/>
</dbReference>